<sequence>MPGTTRCWLASPLRRTRLRTKSRVSSYSSPGCGARDLSGRAPFSTHPNPATNVRPRRGVHAKRWVHIELKAQNQQS</sequence>
<comment type="caution">
    <text evidence="2">The sequence shown here is derived from an EMBL/GenBank/DDBJ whole genome shotgun (WGS) entry which is preliminary data.</text>
</comment>
<dbReference type="InParanoid" id="A0A2I0LKC5"/>
<gene>
    <name evidence="2" type="primary">GNG7</name>
    <name evidence="2" type="ORF">A306_00013719</name>
</gene>
<accession>A0A2I0LKC5</accession>
<protein>
    <submittedName>
        <fullName evidence="2">Guanine nucleotide binding protein (G protein), gamma 7, transcript variant X1</fullName>
    </submittedName>
</protein>
<evidence type="ECO:0000313" key="2">
    <source>
        <dbReference type="EMBL" id="PKK17879.1"/>
    </source>
</evidence>
<dbReference type="EMBL" id="AKCR02000258">
    <property type="protein sequence ID" value="PKK17879.1"/>
    <property type="molecule type" value="Genomic_DNA"/>
</dbReference>
<organism evidence="2 3">
    <name type="scientific">Columba livia</name>
    <name type="common">Rock dove</name>
    <dbReference type="NCBI Taxonomy" id="8932"/>
    <lineage>
        <taxon>Eukaryota</taxon>
        <taxon>Metazoa</taxon>
        <taxon>Chordata</taxon>
        <taxon>Craniata</taxon>
        <taxon>Vertebrata</taxon>
        <taxon>Euteleostomi</taxon>
        <taxon>Archelosauria</taxon>
        <taxon>Archosauria</taxon>
        <taxon>Dinosauria</taxon>
        <taxon>Saurischia</taxon>
        <taxon>Theropoda</taxon>
        <taxon>Coelurosauria</taxon>
        <taxon>Aves</taxon>
        <taxon>Neognathae</taxon>
        <taxon>Neoaves</taxon>
        <taxon>Columbimorphae</taxon>
        <taxon>Columbiformes</taxon>
        <taxon>Columbidae</taxon>
        <taxon>Columba</taxon>
    </lineage>
</organism>
<name>A0A2I0LKC5_COLLI</name>
<reference evidence="2 3" key="1">
    <citation type="journal article" date="2013" name="Science">
        <title>Genomic diversity and evolution of the head crest in the rock pigeon.</title>
        <authorList>
            <person name="Shapiro M.D."/>
            <person name="Kronenberg Z."/>
            <person name="Li C."/>
            <person name="Domyan E.T."/>
            <person name="Pan H."/>
            <person name="Campbell M."/>
            <person name="Tan H."/>
            <person name="Huff C.D."/>
            <person name="Hu H."/>
            <person name="Vickrey A.I."/>
            <person name="Nielsen S.C."/>
            <person name="Stringham S.A."/>
            <person name="Hu H."/>
            <person name="Willerslev E."/>
            <person name="Gilbert M.T."/>
            <person name="Yandell M."/>
            <person name="Zhang G."/>
            <person name="Wang J."/>
        </authorList>
    </citation>
    <scope>NUCLEOTIDE SEQUENCE [LARGE SCALE GENOMIC DNA]</scope>
    <source>
        <tissue evidence="2">Blood</tissue>
    </source>
</reference>
<proteinExistence type="predicted"/>
<evidence type="ECO:0000313" key="3">
    <source>
        <dbReference type="Proteomes" id="UP000053872"/>
    </source>
</evidence>
<evidence type="ECO:0000256" key="1">
    <source>
        <dbReference type="SAM" id="MobiDB-lite"/>
    </source>
</evidence>
<keyword evidence="3" id="KW-1185">Reference proteome</keyword>
<feature type="region of interest" description="Disordered" evidence="1">
    <location>
        <begin position="19"/>
        <end position="57"/>
    </location>
</feature>
<dbReference type="AlphaFoldDB" id="A0A2I0LKC5"/>
<dbReference type="Proteomes" id="UP000053872">
    <property type="component" value="Unassembled WGS sequence"/>
</dbReference>